<evidence type="ECO:0000313" key="1">
    <source>
        <dbReference type="EMBL" id="QHU00013.1"/>
    </source>
</evidence>
<proteinExistence type="predicted"/>
<dbReference type="EMBL" id="MN740320">
    <property type="protein sequence ID" value="QHU00013.1"/>
    <property type="molecule type" value="Genomic_DNA"/>
</dbReference>
<dbReference type="AlphaFoldDB" id="A0A6C0J3Y0"/>
<protein>
    <submittedName>
        <fullName evidence="1">Uncharacterized protein</fullName>
    </submittedName>
</protein>
<accession>A0A6C0J3Y0</accession>
<organism evidence="1">
    <name type="scientific">viral metagenome</name>
    <dbReference type="NCBI Taxonomy" id="1070528"/>
    <lineage>
        <taxon>unclassified sequences</taxon>
        <taxon>metagenomes</taxon>
        <taxon>organismal metagenomes</taxon>
    </lineage>
</organism>
<sequence length="87" mass="10287">MNRARKERMREQMDGLDMYEHQQLFRVISSYTTNVTKTQTGVLVSSESLSDACLLEMEKLIQFFLDQRKFMDVDEVKRKSFVKNGQT</sequence>
<name>A0A6C0J3Y0_9ZZZZ</name>
<reference evidence="1" key="1">
    <citation type="journal article" date="2020" name="Nature">
        <title>Giant virus diversity and host interactions through global metagenomics.</title>
        <authorList>
            <person name="Schulz F."/>
            <person name="Roux S."/>
            <person name="Paez-Espino D."/>
            <person name="Jungbluth S."/>
            <person name="Walsh D.A."/>
            <person name="Denef V.J."/>
            <person name="McMahon K.D."/>
            <person name="Konstantinidis K.T."/>
            <person name="Eloe-Fadrosh E.A."/>
            <person name="Kyrpides N.C."/>
            <person name="Woyke T."/>
        </authorList>
    </citation>
    <scope>NUCLEOTIDE SEQUENCE</scope>
    <source>
        <strain evidence="1">GVMAG-M-3300025778-1</strain>
    </source>
</reference>